<feature type="transmembrane region" description="Helical" evidence="1">
    <location>
        <begin position="442"/>
        <end position="463"/>
    </location>
</feature>
<dbReference type="InterPro" id="IPR036465">
    <property type="entry name" value="vWFA_dom_sf"/>
</dbReference>
<dbReference type="Gene3D" id="3.40.50.410">
    <property type="entry name" value="von Willebrand factor, type A domain"/>
    <property type="match status" value="1"/>
</dbReference>
<evidence type="ECO:0000313" key="4">
    <source>
        <dbReference type="Proteomes" id="UP000300142"/>
    </source>
</evidence>
<dbReference type="Proteomes" id="UP000300142">
    <property type="component" value="Unassembled WGS sequence"/>
</dbReference>
<comment type="caution">
    <text evidence="3">The sequence shown here is derived from an EMBL/GenBank/DDBJ whole genome shotgun (WGS) entry which is preliminary data.</text>
</comment>
<evidence type="ECO:0000259" key="2">
    <source>
        <dbReference type="PROSITE" id="PS50234"/>
    </source>
</evidence>
<evidence type="ECO:0000256" key="1">
    <source>
        <dbReference type="SAM" id="Phobius"/>
    </source>
</evidence>
<protein>
    <recommendedName>
        <fullName evidence="2">VWFA domain-containing protein</fullName>
    </recommendedName>
</protein>
<gene>
    <name evidence="3" type="ORF">SR1949_13160</name>
</gene>
<feature type="domain" description="VWFA" evidence="2">
    <location>
        <begin position="155"/>
        <end position="388"/>
    </location>
</feature>
<keyword evidence="1" id="KW-0812">Transmembrane</keyword>
<accession>A0A480A234</accession>
<dbReference type="CDD" id="cd00198">
    <property type="entry name" value="vWFA"/>
    <property type="match status" value="1"/>
</dbReference>
<dbReference type="InterPro" id="IPR002035">
    <property type="entry name" value="VWF_A"/>
</dbReference>
<evidence type="ECO:0000313" key="3">
    <source>
        <dbReference type="EMBL" id="GCL36214.1"/>
    </source>
</evidence>
<name>A0A480A234_9CYAN</name>
<keyword evidence="1" id="KW-0472">Membrane</keyword>
<proteinExistence type="predicted"/>
<keyword evidence="4" id="KW-1185">Reference proteome</keyword>
<keyword evidence="1" id="KW-1133">Transmembrane helix</keyword>
<dbReference type="AlphaFoldDB" id="A0A480A234"/>
<dbReference type="RefSeq" id="WP_236104011.1">
    <property type="nucleotide sequence ID" value="NZ_BJCE01000030.1"/>
</dbReference>
<reference evidence="4" key="1">
    <citation type="submission" date="2019-02" db="EMBL/GenBank/DDBJ databases">
        <title>Draft genome sequence of Sphaerospermopsis reniformis NIES-1949.</title>
        <authorList>
            <person name="Yamaguchi H."/>
            <person name="Suzuki S."/>
            <person name="Kawachi M."/>
        </authorList>
    </citation>
    <scope>NUCLEOTIDE SEQUENCE [LARGE SCALE GENOMIC DNA]</scope>
    <source>
        <strain evidence="4">NIES-1949</strain>
    </source>
</reference>
<sequence>MVKTEFTTEFPDDQILSGGHTSTSSIQVLPAHRKSKIISKQIISITGITSITGKMPVPQELIKNCFIGKSLAVFLLVLGASFNPTLAAVKEPEIVGSPTIKNDKVTVRIKVKDKNDKPVMGLQDTNFKLTVDNRTVQFKPKDWKSPEESVPPPAWIIVLLDFSGSMNQVDSRGIKKVTGAIKAIRQFTKISGERGGNTQISIVPFGKSGNNCPEYPVNKETLDKFLSADDVKLGNLLDYLSGLTPCASTDLYEPLTKAVNFLGNEKDSRFKLPENSFQPQPRLSIILLSDGYHNALNEYADFEALKKLLKDHENITVHTLGYGLTPQELGIKYKLGRPATRGDINVPEAEFVDQKRLAEIANLTGGIAEFSGDAETIGENLQLFLNALLGEYEITYTQPNAERGSKHNIKVRVTEKGKSVDSKQVEYIMPVFGRSLPWEVRLMMVITVLFIVIVGGIVPFHYWGKYLKAEGNR</sequence>
<dbReference type="PROSITE" id="PS50234">
    <property type="entry name" value="VWFA"/>
    <property type="match status" value="1"/>
</dbReference>
<dbReference type="SUPFAM" id="SSF53300">
    <property type="entry name" value="vWA-like"/>
    <property type="match status" value="1"/>
</dbReference>
<organism evidence="3 4">
    <name type="scientific">Sphaerospermopsis reniformis</name>
    <dbReference type="NCBI Taxonomy" id="531300"/>
    <lineage>
        <taxon>Bacteria</taxon>
        <taxon>Bacillati</taxon>
        <taxon>Cyanobacteriota</taxon>
        <taxon>Cyanophyceae</taxon>
        <taxon>Nostocales</taxon>
        <taxon>Aphanizomenonaceae</taxon>
        <taxon>Sphaerospermopsis</taxon>
    </lineage>
</organism>
<dbReference type="EMBL" id="BJCE01000030">
    <property type="protein sequence ID" value="GCL36214.1"/>
    <property type="molecule type" value="Genomic_DNA"/>
</dbReference>